<dbReference type="AlphaFoldDB" id="A0A915AUF9"/>
<reference evidence="2" key="1">
    <citation type="submission" date="2022-11" db="UniProtKB">
        <authorList>
            <consortium name="WormBaseParasite"/>
        </authorList>
    </citation>
    <scope>IDENTIFICATION</scope>
</reference>
<evidence type="ECO:0000313" key="2">
    <source>
        <dbReference type="WBParaSite" id="PgR016_g018_t01"/>
    </source>
</evidence>
<accession>A0A915AUF9</accession>
<evidence type="ECO:0000313" key="1">
    <source>
        <dbReference type="Proteomes" id="UP000887569"/>
    </source>
</evidence>
<organism evidence="1 2">
    <name type="scientific">Parascaris univalens</name>
    <name type="common">Nematode worm</name>
    <dbReference type="NCBI Taxonomy" id="6257"/>
    <lineage>
        <taxon>Eukaryota</taxon>
        <taxon>Metazoa</taxon>
        <taxon>Ecdysozoa</taxon>
        <taxon>Nematoda</taxon>
        <taxon>Chromadorea</taxon>
        <taxon>Rhabditida</taxon>
        <taxon>Spirurina</taxon>
        <taxon>Ascaridomorpha</taxon>
        <taxon>Ascaridoidea</taxon>
        <taxon>Ascarididae</taxon>
        <taxon>Parascaris</taxon>
    </lineage>
</organism>
<dbReference type="Proteomes" id="UP000887569">
    <property type="component" value="Unplaced"/>
</dbReference>
<dbReference type="WBParaSite" id="PgR016_g018_t01">
    <property type="protein sequence ID" value="PgR016_g018_t01"/>
    <property type="gene ID" value="PgR016_g018"/>
</dbReference>
<sequence length="105" mass="12030">MSSDKMKYADFRTNIYEEGSITPTRHIEHIFPIRSLVVCTMQANFAAQQCDRKCPRIVLKFMGQPGAVQSGYQTIWIITLNFVSLIPAVSGRLRCIQIFIPRMSF</sequence>
<name>A0A915AUF9_PARUN</name>
<protein>
    <submittedName>
        <fullName evidence="2">Secreted protein</fullName>
    </submittedName>
</protein>
<proteinExistence type="predicted"/>
<keyword evidence="1" id="KW-1185">Reference proteome</keyword>